<reference evidence="6" key="2">
    <citation type="submission" date="2023-06" db="EMBL/GenBank/DDBJ databases">
        <authorList>
            <consortium name="Lawrence Berkeley National Laboratory"/>
            <person name="Haridas S."/>
            <person name="Hensen N."/>
            <person name="Bonometti L."/>
            <person name="Westerberg I."/>
            <person name="Brannstrom I.O."/>
            <person name="Guillou S."/>
            <person name="Cros-Aarteil S."/>
            <person name="Calhoun S."/>
            <person name="Kuo A."/>
            <person name="Mondo S."/>
            <person name="Pangilinan J."/>
            <person name="Riley R."/>
            <person name="Labutti K."/>
            <person name="Andreopoulos B."/>
            <person name="Lipzen A."/>
            <person name="Chen C."/>
            <person name="Yanf M."/>
            <person name="Daum C."/>
            <person name="Ng V."/>
            <person name="Clum A."/>
            <person name="Steindorff A."/>
            <person name="Ohm R."/>
            <person name="Martin F."/>
            <person name="Silar P."/>
            <person name="Natvig D."/>
            <person name="Lalanne C."/>
            <person name="Gautier V."/>
            <person name="Ament-Velasquez S.L."/>
            <person name="Kruys A."/>
            <person name="Hutchinson M.I."/>
            <person name="Powell A.J."/>
            <person name="Barry K."/>
            <person name="Miller A.N."/>
            <person name="Grigoriev I.V."/>
            <person name="Debuchy R."/>
            <person name="Gladieux P."/>
            <person name="Thoren M.H."/>
            <person name="Johannesson H."/>
        </authorList>
    </citation>
    <scope>NUCLEOTIDE SEQUENCE</scope>
    <source>
        <strain evidence="6">CBS 314.62</strain>
    </source>
</reference>
<dbReference type="EMBL" id="JAULSO010000003">
    <property type="protein sequence ID" value="KAK3685094.1"/>
    <property type="molecule type" value="Genomic_DNA"/>
</dbReference>
<keyword evidence="4" id="KW-0539">Nucleus</keyword>
<dbReference type="InterPro" id="IPR019186">
    <property type="entry name" value="Nucleolar_protein_12"/>
</dbReference>
<evidence type="ECO:0000313" key="7">
    <source>
        <dbReference type="Proteomes" id="UP001270362"/>
    </source>
</evidence>
<feature type="region of interest" description="Disordered" evidence="5">
    <location>
        <begin position="102"/>
        <end position="140"/>
    </location>
</feature>
<feature type="compositionally biased region" description="Acidic residues" evidence="5">
    <location>
        <begin position="112"/>
        <end position="121"/>
    </location>
</feature>
<evidence type="ECO:0000256" key="3">
    <source>
        <dbReference type="ARBA" id="ARBA00023054"/>
    </source>
</evidence>
<evidence type="ECO:0000256" key="5">
    <source>
        <dbReference type="SAM" id="MobiDB-lite"/>
    </source>
</evidence>
<dbReference type="PANTHER" id="PTHR14577">
    <property type="entry name" value="NUCLEOLAR PROTEIN 12"/>
    <property type="match status" value="1"/>
</dbReference>
<feature type="compositionally biased region" description="Basic and acidic residues" evidence="5">
    <location>
        <begin position="208"/>
        <end position="218"/>
    </location>
</feature>
<name>A0AAE0X4H1_9PEZI</name>
<gene>
    <name evidence="6" type="ORF">B0T22DRAFT_464937</name>
</gene>
<evidence type="ECO:0000313" key="6">
    <source>
        <dbReference type="EMBL" id="KAK3685094.1"/>
    </source>
</evidence>
<proteinExistence type="inferred from homology"/>
<feature type="compositionally biased region" description="Basic residues" evidence="5">
    <location>
        <begin position="197"/>
        <end position="206"/>
    </location>
</feature>
<evidence type="ECO:0000256" key="2">
    <source>
        <dbReference type="ARBA" id="ARBA00007175"/>
    </source>
</evidence>
<protein>
    <submittedName>
        <fullName evidence="6">Nucleolar protein 12-domain-containing protein</fullName>
    </submittedName>
</protein>
<keyword evidence="3" id="KW-0175">Coiled coil</keyword>
<evidence type="ECO:0000256" key="4">
    <source>
        <dbReference type="ARBA" id="ARBA00023242"/>
    </source>
</evidence>
<comment type="subcellular location">
    <subcellularLocation>
        <location evidence="1">Nucleus</location>
        <location evidence="1">Nucleolus</location>
    </subcellularLocation>
</comment>
<dbReference type="Pfam" id="PF09805">
    <property type="entry name" value="Nop25"/>
    <property type="match status" value="1"/>
</dbReference>
<comment type="caution">
    <text evidence="6">The sequence shown here is derived from an EMBL/GenBank/DDBJ whole genome shotgun (WGS) entry which is preliminary data.</text>
</comment>
<dbReference type="GO" id="GO:0005730">
    <property type="term" value="C:nucleolus"/>
    <property type="evidence" value="ECO:0007669"/>
    <property type="project" value="UniProtKB-SubCell"/>
</dbReference>
<reference evidence="6" key="1">
    <citation type="journal article" date="2023" name="Mol. Phylogenet. Evol.">
        <title>Genome-scale phylogeny and comparative genomics of the fungal order Sordariales.</title>
        <authorList>
            <person name="Hensen N."/>
            <person name="Bonometti L."/>
            <person name="Westerberg I."/>
            <person name="Brannstrom I.O."/>
            <person name="Guillou S."/>
            <person name="Cros-Aarteil S."/>
            <person name="Calhoun S."/>
            <person name="Haridas S."/>
            <person name="Kuo A."/>
            <person name="Mondo S."/>
            <person name="Pangilinan J."/>
            <person name="Riley R."/>
            <person name="LaButti K."/>
            <person name="Andreopoulos B."/>
            <person name="Lipzen A."/>
            <person name="Chen C."/>
            <person name="Yan M."/>
            <person name="Daum C."/>
            <person name="Ng V."/>
            <person name="Clum A."/>
            <person name="Steindorff A."/>
            <person name="Ohm R.A."/>
            <person name="Martin F."/>
            <person name="Silar P."/>
            <person name="Natvig D.O."/>
            <person name="Lalanne C."/>
            <person name="Gautier V."/>
            <person name="Ament-Velasquez S.L."/>
            <person name="Kruys A."/>
            <person name="Hutchinson M.I."/>
            <person name="Powell A.J."/>
            <person name="Barry K."/>
            <person name="Miller A.N."/>
            <person name="Grigoriev I.V."/>
            <person name="Debuchy R."/>
            <person name="Gladieux P."/>
            <person name="Hiltunen Thoren M."/>
            <person name="Johannesson H."/>
        </authorList>
    </citation>
    <scope>NUCLEOTIDE SEQUENCE</scope>
    <source>
        <strain evidence="6">CBS 314.62</strain>
    </source>
</reference>
<feature type="compositionally biased region" description="Basic residues" evidence="5">
    <location>
        <begin position="219"/>
        <end position="229"/>
    </location>
</feature>
<dbReference type="Proteomes" id="UP001270362">
    <property type="component" value="Unassembled WGS sequence"/>
</dbReference>
<feature type="compositionally biased region" description="Basic and acidic residues" evidence="5">
    <location>
        <begin position="179"/>
        <end position="196"/>
    </location>
</feature>
<keyword evidence="7" id="KW-1185">Reference proteome</keyword>
<dbReference type="PANTHER" id="PTHR14577:SF0">
    <property type="entry name" value="NUCLEOLAR PROTEIN 12"/>
    <property type="match status" value="1"/>
</dbReference>
<sequence length="229" mass="26614">MDDYRNNPMFVRPRVKKNTLIAPSKKRKIVHKVEEVTFDKDSRSEYLTGFRKRKQARIKHAKDFAEQKAHDELIAMRKKIREERKQAVEEHVSTIHQMLREAQQAGMGDTSPDSDDEEWGGIDDPVPEAPLDREEEYIDEDRYTTVTVEAVSVDRDGMYKLGAEPASKDAEAAKQAAEAAKKAAEAEEELSKDKKVWPKKKPKFRYGTKVERRDTERKQKAKGRRRERD</sequence>
<organism evidence="6 7">
    <name type="scientific">Podospora appendiculata</name>
    <dbReference type="NCBI Taxonomy" id="314037"/>
    <lineage>
        <taxon>Eukaryota</taxon>
        <taxon>Fungi</taxon>
        <taxon>Dikarya</taxon>
        <taxon>Ascomycota</taxon>
        <taxon>Pezizomycotina</taxon>
        <taxon>Sordariomycetes</taxon>
        <taxon>Sordariomycetidae</taxon>
        <taxon>Sordariales</taxon>
        <taxon>Podosporaceae</taxon>
        <taxon>Podospora</taxon>
    </lineage>
</organism>
<accession>A0AAE0X4H1</accession>
<feature type="region of interest" description="Disordered" evidence="5">
    <location>
        <begin position="164"/>
        <end position="229"/>
    </location>
</feature>
<dbReference type="GO" id="GO:0019843">
    <property type="term" value="F:rRNA binding"/>
    <property type="evidence" value="ECO:0007669"/>
    <property type="project" value="TreeGrafter"/>
</dbReference>
<evidence type="ECO:0000256" key="1">
    <source>
        <dbReference type="ARBA" id="ARBA00004604"/>
    </source>
</evidence>
<comment type="similarity">
    <text evidence="2">Belongs to the RRP17 family.</text>
</comment>
<dbReference type="AlphaFoldDB" id="A0AAE0X4H1"/>